<dbReference type="AlphaFoldDB" id="A0A518DJK2"/>
<feature type="region of interest" description="Disordered" evidence="1">
    <location>
        <begin position="113"/>
        <end position="165"/>
    </location>
</feature>
<keyword evidence="2" id="KW-0472">Membrane</keyword>
<sequence length="165" mass="16812" precursor="true">MSDMPPELSGEPDPIPVSGVEQDDINAPAILVVGAVSVLLTIAAILGTAVLYYYAKGAETAKFDVVDYQDARDAVLKQDQQIARWDGDGAKYVIPIDVAMQLVIAELQTDGGNQAAGSSAKQGQNEAQTPAETPAETADDTSAGGDSVGGSSAGSGSAEQDNAKS</sequence>
<proteinExistence type="predicted"/>
<feature type="compositionally biased region" description="Low complexity" evidence="1">
    <location>
        <begin position="126"/>
        <end position="145"/>
    </location>
</feature>
<dbReference type="EMBL" id="CP036291">
    <property type="protein sequence ID" value="QDU91622.1"/>
    <property type="molecule type" value="Genomic_DNA"/>
</dbReference>
<keyword evidence="2" id="KW-0812">Transmembrane</keyword>
<evidence type="ECO:0000313" key="3">
    <source>
        <dbReference type="EMBL" id="QDU91622.1"/>
    </source>
</evidence>
<feature type="transmembrane region" description="Helical" evidence="2">
    <location>
        <begin position="29"/>
        <end position="54"/>
    </location>
</feature>
<accession>A0A518DJK2</accession>
<keyword evidence="2" id="KW-1133">Transmembrane helix</keyword>
<keyword evidence="4" id="KW-1185">Reference proteome</keyword>
<reference evidence="3 4" key="1">
    <citation type="submission" date="2019-02" db="EMBL/GenBank/DDBJ databases">
        <title>Deep-cultivation of Planctomycetes and their phenomic and genomic characterization uncovers novel biology.</title>
        <authorList>
            <person name="Wiegand S."/>
            <person name="Jogler M."/>
            <person name="Boedeker C."/>
            <person name="Pinto D."/>
            <person name="Vollmers J."/>
            <person name="Rivas-Marin E."/>
            <person name="Kohn T."/>
            <person name="Peeters S.H."/>
            <person name="Heuer A."/>
            <person name="Rast P."/>
            <person name="Oberbeckmann S."/>
            <person name="Bunk B."/>
            <person name="Jeske O."/>
            <person name="Meyerdierks A."/>
            <person name="Storesund J.E."/>
            <person name="Kallscheuer N."/>
            <person name="Luecker S."/>
            <person name="Lage O.M."/>
            <person name="Pohl T."/>
            <person name="Merkel B.J."/>
            <person name="Hornburger P."/>
            <person name="Mueller R.-W."/>
            <person name="Bruemmer F."/>
            <person name="Labrenz M."/>
            <person name="Spormann A.M."/>
            <person name="Op den Camp H."/>
            <person name="Overmann J."/>
            <person name="Amann R."/>
            <person name="Jetten M.S.M."/>
            <person name="Mascher T."/>
            <person name="Medema M.H."/>
            <person name="Devos D.P."/>
            <person name="Kaster A.-K."/>
            <person name="Ovreas L."/>
            <person name="Rohde M."/>
            <person name="Galperin M.Y."/>
            <person name="Jogler C."/>
        </authorList>
    </citation>
    <scope>NUCLEOTIDE SEQUENCE [LARGE SCALE GENOMIC DNA]</scope>
    <source>
        <strain evidence="3 4">Pla175</strain>
    </source>
</reference>
<dbReference type="Proteomes" id="UP000317429">
    <property type="component" value="Chromosome"/>
</dbReference>
<gene>
    <name evidence="3" type="ORF">Pla175_50520</name>
</gene>
<evidence type="ECO:0000313" key="4">
    <source>
        <dbReference type="Proteomes" id="UP000317429"/>
    </source>
</evidence>
<evidence type="ECO:0000256" key="1">
    <source>
        <dbReference type="SAM" id="MobiDB-lite"/>
    </source>
</evidence>
<organism evidence="3 4">
    <name type="scientific">Pirellulimonas nuda</name>
    <dbReference type="NCBI Taxonomy" id="2528009"/>
    <lineage>
        <taxon>Bacteria</taxon>
        <taxon>Pseudomonadati</taxon>
        <taxon>Planctomycetota</taxon>
        <taxon>Planctomycetia</taxon>
        <taxon>Pirellulales</taxon>
        <taxon>Lacipirellulaceae</taxon>
        <taxon>Pirellulimonas</taxon>
    </lineage>
</organism>
<evidence type="ECO:0000256" key="2">
    <source>
        <dbReference type="SAM" id="Phobius"/>
    </source>
</evidence>
<feature type="compositionally biased region" description="Polar residues" evidence="1">
    <location>
        <begin position="113"/>
        <end position="125"/>
    </location>
</feature>
<name>A0A518DJK2_9BACT</name>
<protein>
    <submittedName>
        <fullName evidence="3">Uncharacterized protein</fullName>
    </submittedName>
</protein>
<dbReference type="KEGG" id="pnd:Pla175_50520"/>